<comment type="cofactor">
    <cofactor evidence="1">
        <name>Mg(2+)</name>
        <dbReference type="ChEBI" id="CHEBI:18420"/>
    </cofactor>
</comment>
<dbReference type="InterPro" id="IPR036412">
    <property type="entry name" value="HAD-like_sf"/>
</dbReference>
<sequence>MSDLTVLPEVNRDEEGILAGIECFALDMDGTVYLGERWIDGAKEFLREIEDSGRSYVFLTNNSSKNSQVYVEKLSRMGLVVSKDKIVTSGQATIYYLKKSFPGKRVFLLGNDMLTAEFKEEGIVLVDENPEVVVTAFDTTLTYEKLCKVCDFVREGLPYIATHPDYNCPTETGFIPDVGAVHAFIHASALRYPDRIIGKPNADMMDYLIERTGADRGKTAMVGDRLYTDIAAGRNNGLWSILVLSGEATMKDVEESEVKPHLIFDSIKEIMRYL</sequence>
<dbReference type="Pfam" id="PF13344">
    <property type="entry name" value="Hydrolase_6"/>
    <property type="match status" value="1"/>
</dbReference>
<dbReference type="EMBL" id="CP146256">
    <property type="protein sequence ID" value="XAH73307.1"/>
    <property type="molecule type" value="Genomic_DNA"/>
</dbReference>
<comment type="function">
    <text evidence="1">Catalyzes the dephosphorylation of 2-6 carbon acid sugars in vitro.</text>
</comment>
<organism evidence="2 3">
    <name type="scientific">Kineothrix sedimenti</name>
    <dbReference type="NCBI Taxonomy" id="3123317"/>
    <lineage>
        <taxon>Bacteria</taxon>
        <taxon>Bacillati</taxon>
        <taxon>Bacillota</taxon>
        <taxon>Clostridia</taxon>
        <taxon>Lachnospirales</taxon>
        <taxon>Lachnospiraceae</taxon>
        <taxon>Kineothrix</taxon>
    </lineage>
</organism>
<reference evidence="2 3" key="1">
    <citation type="submission" date="2024-02" db="EMBL/GenBank/DDBJ databases">
        <title>Bacterial strain from lacustrine sediment.</title>
        <authorList>
            <person name="Petit C."/>
            <person name="Fadhlaoui K."/>
        </authorList>
    </citation>
    <scope>NUCLEOTIDE SEQUENCE [LARGE SCALE GENOMIC DNA]</scope>
    <source>
        <strain evidence="2 3">IPX-CK</strain>
    </source>
</reference>
<dbReference type="PANTHER" id="PTHR19288:SF46">
    <property type="entry name" value="HALOACID DEHALOGENASE-LIKE HYDROLASE DOMAIN-CONTAINING PROTEIN 2"/>
    <property type="match status" value="1"/>
</dbReference>
<dbReference type="NCBIfam" id="TIGR01460">
    <property type="entry name" value="HAD-SF-IIA"/>
    <property type="match status" value="1"/>
</dbReference>
<proteinExistence type="inferred from homology"/>
<evidence type="ECO:0000313" key="3">
    <source>
        <dbReference type="Proteomes" id="UP001451571"/>
    </source>
</evidence>
<keyword evidence="1" id="KW-0479">Metal-binding</keyword>
<dbReference type="PIRSF" id="PIRSF000915">
    <property type="entry name" value="PGP-type_phosphatase"/>
    <property type="match status" value="1"/>
</dbReference>
<name>A0ABZ3ESV9_9FIRM</name>
<dbReference type="Pfam" id="PF13242">
    <property type="entry name" value="Hydrolase_like"/>
    <property type="match status" value="1"/>
</dbReference>
<dbReference type="RefSeq" id="WP_342756915.1">
    <property type="nucleotide sequence ID" value="NZ_CP146256.1"/>
</dbReference>
<dbReference type="InterPro" id="IPR023214">
    <property type="entry name" value="HAD_sf"/>
</dbReference>
<dbReference type="PANTHER" id="PTHR19288">
    <property type="entry name" value="4-NITROPHENYLPHOSPHATASE-RELATED"/>
    <property type="match status" value="1"/>
</dbReference>
<dbReference type="GO" id="GO:0016787">
    <property type="term" value="F:hydrolase activity"/>
    <property type="evidence" value="ECO:0007669"/>
    <property type="project" value="UniProtKB-KW"/>
</dbReference>
<evidence type="ECO:0000256" key="1">
    <source>
        <dbReference type="PIRNR" id="PIRNR000915"/>
    </source>
</evidence>
<dbReference type="SUPFAM" id="SSF56784">
    <property type="entry name" value="HAD-like"/>
    <property type="match status" value="1"/>
</dbReference>
<accession>A0ABZ3ESV9</accession>
<evidence type="ECO:0000313" key="2">
    <source>
        <dbReference type="EMBL" id="XAH73307.1"/>
    </source>
</evidence>
<dbReference type="Gene3D" id="3.40.50.1000">
    <property type="entry name" value="HAD superfamily/HAD-like"/>
    <property type="match status" value="2"/>
</dbReference>
<protein>
    <recommendedName>
        <fullName evidence="1">Acid sugar phosphatase</fullName>
        <ecNumber evidence="1">3.1.3.-</ecNumber>
    </recommendedName>
</protein>
<keyword evidence="2" id="KW-0378">Hydrolase</keyword>
<gene>
    <name evidence="2" type="ORF">V6984_17640</name>
</gene>
<dbReference type="InterPro" id="IPR006357">
    <property type="entry name" value="HAD-SF_hydro_IIA"/>
</dbReference>
<keyword evidence="3" id="KW-1185">Reference proteome</keyword>
<dbReference type="EC" id="3.1.3.-" evidence="1"/>
<keyword evidence="1" id="KW-0460">Magnesium</keyword>
<comment type="similarity">
    <text evidence="1">Belongs to the HAD-like hydrolase superfamily. NagD family.</text>
</comment>
<dbReference type="Proteomes" id="UP001451571">
    <property type="component" value="Chromosome"/>
</dbReference>